<name>A0ABV9X3A9_9ACTN</name>
<evidence type="ECO:0000313" key="2">
    <source>
        <dbReference type="EMBL" id="MFC5018914.1"/>
    </source>
</evidence>
<proteinExistence type="predicted"/>
<evidence type="ECO:0000313" key="3">
    <source>
        <dbReference type="Proteomes" id="UP001595855"/>
    </source>
</evidence>
<comment type="caution">
    <text evidence="2">The sequence shown here is derived from an EMBL/GenBank/DDBJ whole genome shotgun (WGS) entry which is preliminary data.</text>
</comment>
<dbReference type="Proteomes" id="UP001595855">
    <property type="component" value="Unassembled WGS sequence"/>
</dbReference>
<protein>
    <submittedName>
        <fullName evidence="2">Uncharacterized protein</fullName>
    </submittedName>
</protein>
<feature type="region of interest" description="Disordered" evidence="1">
    <location>
        <begin position="1"/>
        <end position="21"/>
    </location>
</feature>
<accession>A0ABV9X3A9</accession>
<dbReference type="RefSeq" id="WP_271414992.1">
    <property type="nucleotide sequence ID" value="NZ_BAAATN010000006.1"/>
</dbReference>
<reference evidence="3" key="1">
    <citation type="journal article" date="2019" name="Int. J. Syst. Evol. Microbiol.">
        <title>The Global Catalogue of Microorganisms (GCM) 10K type strain sequencing project: providing services to taxonomists for standard genome sequencing and annotation.</title>
        <authorList>
            <consortium name="The Broad Institute Genomics Platform"/>
            <consortium name="The Broad Institute Genome Sequencing Center for Infectious Disease"/>
            <person name="Wu L."/>
            <person name="Ma J."/>
        </authorList>
    </citation>
    <scope>NUCLEOTIDE SEQUENCE [LARGE SCALE GENOMIC DNA]</scope>
    <source>
        <strain evidence="3">CGMCC 4.1542</strain>
    </source>
</reference>
<sequence length="49" mass="4884">MTGEASGTVLDPESPAGGGRVGELIRTLDAALRPAPAARGPRRAADALD</sequence>
<keyword evidence="3" id="KW-1185">Reference proteome</keyword>
<evidence type="ECO:0000256" key="1">
    <source>
        <dbReference type="SAM" id="MobiDB-lite"/>
    </source>
</evidence>
<organism evidence="2 3">
    <name type="scientific">Streptomyces lienomycini</name>
    <dbReference type="NCBI Taxonomy" id="284035"/>
    <lineage>
        <taxon>Bacteria</taxon>
        <taxon>Bacillati</taxon>
        <taxon>Actinomycetota</taxon>
        <taxon>Actinomycetes</taxon>
        <taxon>Kitasatosporales</taxon>
        <taxon>Streptomycetaceae</taxon>
        <taxon>Streptomyces</taxon>
    </lineage>
</organism>
<gene>
    <name evidence="2" type="ORF">ACFPRC_29120</name>
</gene>
<dbReference type="EMBL" id="JBHSJO010000001">
    <property type="protein sequence ID" value="MFC5018914.1"/>
    <property type="molecule type" value="Genomic_DNA"/>
</dbReference>